<proteinExistence type="predicted"/>
<dbReference type="EMBL" id="MW046607">
    <property type="protein sequence ID" value="QVW56841.1"/>
    <property type="molecule type" value="Genomic_DNA"/>
</dbReference>
<name>A0A8E7L4F3_9VIRU</name>
<dbReference type="Pfam" id="PF02336">
    <property type="entry name" value="Denso_VP4"/>
    <property type="match status" value="1"/>
</dbReference>
<dbReference type="InterPro" id="IPR003433">
    <property type="entry name" value="Capsid_VP4_densovirus"/>
</dbReference>
<reference evidence="2" key="1">
    <citation type="submission" date="2020-09" db="EMBL/GenBank/DDBJ databases">
        <title>Parvovirus dark matter in the feces of wild birds.</title>
        <authorList>
            <person name="Dai Z."/>
            <person name="Yang S."/>
            <person name="Zhang W."/>
        </authorList>
    </citation>
    <scope>NUCLEOTIDE SEQUENCE</scope>
    <source>
        <strain evidence="2">Stc111par022</strain>
    </source>
</reference>
<organism evidence="2">
    <name type="scientific">Saxicola torquata ambidensovirus</name>
    <dbReference type="NCBI Taxonomy" id="2794450"/>
    <lineage>
        <taxon>Viruses</taxon>
        <taxon>Monodnaviria</taxon>
        <taxon>Shotokuvirae</taxon>
        <taxon>Cossaviricota</taxon>
        <taxon>Quintoviricetes</taxon>
        <taxon>Piccovirales</taxon>
        <taxon>Parvoviridae</taxon>
        <taxon>Densovirinae</taxon>
        <taxon>Ambidensovirus</taxon>
    </lineage>
</organism>
<protein>
    <submittedName>
        <fullName evidence="2">Putative structural protein</fullName>
    </submittedName>
</protein>
<accession>A0A8E7L4F3</accession>
<evidence type="ECO:0000313" key="2">
    <source>
        <dbReference type="EMBL" id="QVW56841.1"/>
    </source>
</evidence>
<sequence>MAPPKSRHRGQERYANVQREISRRYRERADRSENWVSFLRRYHRERREERERLETNDDFERFLNGLDDELALDEFVNQEFDRIENESIVTDANNQLERPSTSTGIEHDRPSNNDQPASKRRNTSGVEVERGAADSSNTMDNNMDFEIVGQRNEDPQETGASAGAPISSGGSAGLLKMYKTPKSTRTYRHYTKSFIFYSYGYSFQKLSYAPSPANAPYYFNTSLSYIPVDCIGSYMTPGEIKTLGGNNYVIEVNAKVRILGVRSSFDVGTTISGIANAEHVAIGYTAIGLNKKIVGGNYQISASSATKPMVPTTVENEFQVDKYIERLYTTPSSLCLGIPRSNQNYYIYRLNIPTAPSGQPDFPIHSNGPPYLEKYVDRFHVGSHIGQEVINYTYRPKYAPIGVCPCFDSCDGETSDTVDSNTIIISSRGTEQTKDGIFTVKKSADSYDVNGKGEFSTGRIYNILEPIEKVYSYHLSNPNTPMAQPQVHIGLYAIPQLNPATERDNFQNSSIYYEVKFNCTIATDHDSLYPVGLIHCEPDRVALNYTSTMRFGSGQTNLGYWDMGSKN</sequence>
<feature type="compositionally biased region" description="Polar residues" evidence="1">
    <location>
        <begin position="87"/>
        <end position="104"/>
    </location>
</feature>
<evidence type="ECO:0000256" key="1">
    <source>
        <dbReference type="SAM" id="MobiDB-lite"/>
    </source>
</evidence>
<feature type="region of interest" description="Disordered" evidence="1">
    <location>
        <begin position="86"/>
        <end position="141"/>
    </location>
</feature>
<dbReference type="GO" id="GO:0005198">
    <property type="term" value="F:structural molecule activity"/>
    <property type="evidence" value="ECO:0007669"/>
    <property type="project" value="InterPro"/>
</dbReference>